<dbReference type="InterPro" id="IPR036282">
    <property type="entry name" value="Glutathione-S-Trfase_C_sf"/>
</dbReference>
<dbReference type="CDD" id="cd00299">
    <property type="entry name" value="GST_C_family"/>
    <property type="match status" value="1"/>
</dbReference>
<dbReference type="Gene3D" id="1.20.1050.10">
    <property type="match status" value="1"/>
</dbReference>
<dbReference type="SFLD" id="SFLDS00019">
    <property type="entry name" value="Glutathione_Transferase_(cytos"/>
    <property type="match status" value="1"/>
</dbReference>
<dbReference type="SUPFAM" id="SSF47616">
    <property type="entry name" value="GST C-terminal domain-like"/>
    <property type="match status" value="1"/>
</dbReference>
<dbReference type="PANTHER" id="PTHR43968:SF6">
    <property type="entry name" value="GLUTATHIONE S-TRANSFERASE OMEGA"/>
    <property type="match status" value="1"/>
</dbReference>
<protein>
    <submittedName>
        <fullName evidence="2">Glutathione S-transferase family protein</fullName>
    </submittedName>
</protein>
<dbReference type="InterPro" id="IPR040079">
    <property type="entry name" value="Glutathione_S-Trfase"/>
</dbReference>
<evidence type="ECO:0000313" key="3">
    <source>
        <dbReference type="Proteomes" id="UP001176471"/>
    </source>
</evidence>
<dbReference type="PANTHER" id="PTHR43968">
    <property type="match status" value="1"/>
</dbReference>
<name>A0ABT8ZQJ5_9SPHN</name>
<sequence>MKLYALTLSPYAARVRLALRIKGLAYEQEAPLGGGTRSPEYLAINPIGKLPVLVTDNGLAIAESETIIDYLEDNFPEPSLIVTGAAARAQMRNAIRTLELYVVPALTRLFGQREPQIRNADIVGAELGHLRNGLSLVQNFVDDAGFVAGGAISKADCILLPTLLLCGVAGHMFGIPGILDEFPGLASYVVQARQHPDMGAIWDETESALLAMVG</sequence>
<comment type="caution">
    <text evidence="2">The sequence shown here is derived from an EMBL/GenBank/DDBJ whole genome shotgun (WGS) entry which is preliminary data.</text>
</comment>
<dbReference type="PROSITE" id="PS50404">
    <property type="entry name" value="GST_NTER"/>
    <property type="match status" value="1"/>
</dbReference>
<dbReference type="Pfam" id="PF13417">
    <property type="entry name" value="GST_N_3"/>
    <property type="match status" value="1"/>
</dbReference>
<evidence type="ECO:0000259" key="1">
    <source>
        <dbReference type="PROSITE" id="PS50404"/>
    </source>
</evidence>
<dbReference type="InterPro" id="IPR036249">
    <property type="entry name" value="Thioredoxin-like_sf"/>
</dbReference>
<keyword evidence="3" id="KW-1185">Reference proteome</keyword>
<organism evidence="2 3">
    <name type="scientific">Sphingobium cyanobacteriorum</name>
    <dbReference type="NCBI Taxonomy" id="3063954"/>
    <lineage>
        <taxon>Bacteria</taxon>
        <taxon>Pseudomonadati</taxon>
        <taxon>Pseudomonadota</taxon>
        <taxon>Alphaproteobacteria</taxon>
        <taxon>Sphingomonadales</taxon>
        <taxon>Sphingomonadaceae</taxon>
        <taxon>Sphingobium</taxon>
    </lineage>
</organism>
<accession>A0ABT8ZQJ5</accession>
<dbReference type="InterPro" id="IPR050983">
    <property type="entry name" value="GST_Omega/HSP26"/>
</dbReference>
<dbReference type="RefSeq" id="WP_304537137.1">
    <property type="nucleotide sequence ID" value="NZ_JAUQOM010000010.1"/>
</dbReference>
<feature type="domain" description="GST N-terminal" evidence="1">
    <location>
        <begin position="1"/>
        <end position="79"/>
    </location>
</feature>
<dbReference type="SFLD" id="SFLDG00358">
    <property type="entry name" value="Main_(cytGST)"/>
    <property type="match status" value="1"/>
</dbReference>
<gene>
    <name evidence="2" type="ORF">Q4610_16850</name>
</gene>
<evidence type="ECO:0000313" key="2">
    <source>
        <dbReference type="EMBL" id="MDO7836718.1"/>
    </source>
</evidence>
<dbReference type="Proteomes" id="UP001176471">
    <property type="component" value="Unassembled WGS sequence"/>
</dbReference>
<dbReference type="InterPro" id="IPR004045">
    <property type="entry name" value="Glutathione_S-Trfase_N"/>
</dbReference>
<dbReference type="EMBL" id="JAUQOM010000010">
    <property type="protein sequence ID" value="MDO7836718.1"/>
    <property type="molecule type" value="Genomic_DNA"/>
</dbReference>
<dbReference type="SUPFAM" id="SSF52833">
    <property type="entry name" value="Thioredoxin-like"/>
    <property type="match status" value="1"/>
</dbReference>
<proteinExistence type="predicted"/>
<reference evidence="2" key="1">
    <citation type="submission" date="2023-07" db="EMBL/GenBank/DDBJ databases">
        <title>Bacterial whole genome sequence for Sphingobium sp. HBC34.</title>
        <authorList>
            <person name="Le V."/>
            <person name="Ko S.-R."/>
            <person name="Ahn C.-Y."/>
            <person name="Oh H.-M."/>
        </authorList>
    </citation>
    <scope>NUCLEOTIDE SEQUENCE</scope>
    <source>
        <strain evidence="2">HBC34</strain>
    </source>
</reference>
<dbReference type="Gene3D" id="3.40.30.10">
    <property type="entry name" value="Glutaredoxin"/>
    <property type="match status" value="1"/>
</dbReference>